<sequence length="150" mass="17530">MVSKYVDHLPLYRQQHHEVRLEEALPIINNLGKWMHRERNMVLPKSLIGKAIEYCTRLWSSLLTYLENGNYHINNNAIENKIRPVAIGRKNYLFAGSHNGAKRTAMFYTFFANCKLNGVNPEKWLNKVLEVIADYPCNKLQDLFPENLEV</sequence>
<organism evidence="3 4">
    <name type="scientific">Brumimicrobium salinarum</name>
    <dbReference type="NCBI Taxonomy" id="2058658"/>
    <lineage>
        <taxon>Bacteria</taxon>
        <taxon>Pseudomonadati</taxon>
        <taxon>Bacteroidota</taxon>
        <taxon>Flavobacteriia</taxon>
        <taxon>Flavobacteriales</taxon>
        <taxon>Crocinitomicaceae</taxon>
        <taxon>Brumimicrobium</taxon>
    </lineage>
</organism>
<dbReference type="PANTHER" id="PTHR33678:SF1">
    <property type="entry name" value="BLL1576 PROTEIN"/>
    <property type="match status" value="1"/>
</dbReference>
<dbReference type="InterPro" id="IPR039552">
    <property type="entry name" value="IS66_C"/>
</dbReference>
<evidence type="ECO:0000313" key="4">
    <source>
        <dbReference type="Proteomes" id="UP000236654"/>
    </source>
</evidence>
<dbReference type="PANTHER" id="PTHR33678">
    <property type="entry name" value="BLL1576 PROTEIN"/>
    <property type="match status" value="1"/>
</dbReference>
<evidence type="ECO:0000259" key="1">
    <source>
        <dbReference type="Pfam" id="PF03050"/>
    </source>
</evidence>
<dbReference type="Proteomes" id="UP000236654">
    <property type="component" value="Unassembled WGS sequence"/>
</dbReference>
<dbReference type="InterPro" id="IPR004291">
    <property type="entry name" value="Transposase_IS66_central"/>
</dbReference>
<protein>
    <submittedName>
        <fullName evidence="3">Uncharacterized protein</fullName>
    </submittedName>
</protein>
<dbReference type="AlphaFoldDB" id="A0A2I0R3Y8"/>
<feature type="domain" description="Transposase IS66 central" evidence="1">
    <location>
        <begin position="15"/>
        <end position="102"/>
    </location>
</feature>
<dbReference type="Pfam" id="PF13817">
    <property type="entry name" value="DDE_Tnp_IS66_C"/>
    <property type="match status" value="1"/>
</dbReference>
<accession>A0A2I0R3Y8</accession>
<dbReference type="Pfam" id="PF03050">
    <property type="entry name" value="DDE_Tnp_IS66"/>
    <property type="match status" value="1"/>
</dbReference>
<dbReference type="EMBL" id="PJNI01000004">
    <property type="protein sequence ID" value="PKR81288.1"/>
    <property type="molecule type" value="Genomic_DNA"/>
</dbReference>
<evidence type="ECO:0000313" key="3">
    <source>
        <dbReference type="EMBL" id="PKR81288.1"/>
    </source>
</evidence>
<gene>
    <name evidence="3" type="ORF">CW751_05565</name>
</gene>
<evidence type="ECO:0000259" key="2">
    <source>
        <dbReference type="Pfam" id="PF13817"/>
    </source>
</evidence>
<keyword evidence="4" id="KW-1185">Reference proteome</keyword>
<proteinExistence type="predicted"/>
<name>A0A2I0R3Y8_9FLAO</name>
<comment type="caution">
    <text evidence="3">The sequence shown here is derived from an EMBL/GenBank/DDBJ whole genome shotgun (WGS) entry which is preliminary data.</text>
</comment>
<reference evidence="3 4" key="1">
    <citation type="submission" date="2017-12" db="EMBL/GenBank/DDBJ databases">
        <title>The draft genome sequence of Brumimicrobium saltpan LHR20.</title>
        <authorList>
            <person name="Do Z.-J."/>
            <person name="Luo H.-R."/>
        </authorList>
    </citation>
    <scope>NUCLEOTIDE SEQUENCE [LARGE SCALE GENOMIC DNA]</scope>
    <source>
        <strain evidence="3 4">LHR20</strain>
    </source>
</reference>
<feature type="domain" description="Transposase IS66 C-terminal" evidence="2">
    <location>
        <begin position="110"/>
        <end position="145"/>
    </location>
</feature>
<dbReference type="InterPro" id="IPR052344">
    <property type="entry name" value="Transposase-related"/>
</dbReference>